<comment type="caution">
    <text evidence="10">The sequence shown here is derived from an EMBL/GenBank/DDBJ whole genome shotgun (WGS) entry which is preliminary data.</text>
</comment>
<dbReference type="GO" id="GO:0000155">
    <property type="term" value="F:phosphorelay sensor kinase activity"/>
    <property type="evidence" value="ECO:0007669"/>
    <property type="project" value="InterPro"/>
</dbReference>
<feature type="region of interest" description="Disordered" evidence="7">
    <location>
        <begin position="245"/>
        <end position="301"/>
    </location>
</feature>
<gene>
    <name evidence="10" type="ORF">B0T18DRAFT_485887</name>
</gene>
<dbReference type="SMART" id="SM00388">
    <property type="entry name" value="HisKA"/>
    <property type="match status" value="1"/>
</dbReference>
<dbReference type="InterPro" id="IPR003594">
    <property type="entry name" value="HATPase_dom"/>
</dbReference>
<dbReference type="PANTHER" id="PTHR43047">
    <property type="entry name" value="TWO-COMPONENT HISTIDINE PROTEIN KINASE"/>
    <property type="match status" value="1"/>
</dbReference>
<dbReference type="PROSITE" id="PS50110">
    <property type="entry name" value="RESPONSE_REGULATORY"/>
    <property type="match status" value="1"/>
</dbReference>
<dbReference type="CDD" id="cd00082">
    <property type="entry name" value="HisKA"/>
    <property type="match status" value="1"/>
</dbReference>
<reference evidence="10" key="1">
    <citation type="submission" date="2023-06" db="EMBL/GenBank/DDBJ databases">
        <title>Genome-scale phylogeny and comparative genomics of the fungal order Sordariales.</title>
        <authorList>
            <consortium name="Lawrence Berkeley National Laboratory"/>
            <person name="Hensen N."/>
            <person name="Bonometti L."/>
            <person name="Westerberg I."/>
            <person name="Brannstrom I.O."/>
            <person name="Guillou S."/>
            <person name="Cros-Aarteil S."/>
            <person name="Calhoun S."/>
            <person name="Haridas S."/>
            <person name="Kuo A."/>
            <person name="Mondo S."/>
            <person name="Pangilinan J."/>
            <person name="Riley R."/>
            <person name="LaButti K."/>
            <person name="Andreopoulos B."/>
            <person name="Lipzen A."/>
            <person name="Chen C."/>
            <person name="Yanf M."/>
            <person name="Daum C."/>
            <person name="Ng V."/>
            <person name="Clum A."/>
            <person name="Steindorff A."/>
            <person name="Ohm R."/>
            <person name="Martin F."/>
            <person name="Silar P."/>
            <person name="Natvig D."/>
            <person name="Lalanne C."/>
            <person name="Gautier V."/>
            <person name="Ament-velasquez S.L."/>
            <person name="Kruys A."/>
            <person name="Hutchinson M.I."/>
            <person name="Powell A.J."/>
            <person name="Barry K."/>
            <person name="Miller A.N."/>
            <person name="Grigoriev I.V."/>
            <person name="Debuchy R."/>
            <person name="Gladieux P."/>
            <person name="Thoren M.H."/>
            <person name="Johannesson H."/>
        </authorList>
    </citation>
    <scope>NUCLEOTIDE SEQUENCE</scope>
    <source>
        <strain evidence="10">SMH3187-1</strain>
    </source>
</reference>
<evidence type="ECO:0000256" key="1">
    <source>
        <dbReference type="ARBA" id="ARBA00000085"/>
    </source>
</evidence>
<dbReference type="InterPro" id="IPR001789">
    <property type="entry name" value="Sig_transdc_resp-reg_receiver"/>
</dbReference>
<keyword evidence="4" id="KW-0808">Transferase</keyword>
<feature type="region of interest" description="Disordered" evidence="7">
    <location>
        <begin position="1"/>
        <end position="32"/>
    </location>
</feature>
<protein>
    <recommendedName>
        <fullName evidence="2">histidine kinase</fullName>
        <ecNumber evidence="2">2.7.13.3</ecNumber>
    </recommendedName>
</protein>
<dbReference type="InterPro" id="IPR036097">
    <property type="entry name" value="HisK_dim/P_sf"/>
</dbReference>
<feature type="compositionally biased region" description="Acidic residues" evidence="7">
    <location>
        <begin position="255"/>
        <end position="268"/>
    </location>
</feature>
<evidence type="ECO:0000256" key="2">
    <source>
        <dbReference type="ARBA" id="ARBA00012438"/>
    </source>
</evidence>
<evidence type="ECO:0000256" key="3">
    <source>
        <dbReference type="ARBA" id="ARBA00022553"/>
    </source>
</evidence>
<evidence type="ECO:0000259" key="8">
    <source>
        <dbReference type="PROSITE" id="PS50109"/>
    </source>
</evidence>
<dbReference type="PANTHER" id="PTHR43047:SF72">
    <property type="entry name" value="OSMOSENSING HISTIDINE PROTEIN KINASE SLN1"/>
    <property type="match status" value="1"/>
</dbReference>
<evidence type="ECO:0000313" key="11">
    <source>
        <dbReference type="Proteomes" id="UP001172155"/>
    </source>
</evidence>
<evidence type="ECO:0000256" key="6">
    <source>
        <dbReference type="PROSITE-ProRule" id="PRU00169"/>
    </source>
</evidence>
<dbReference type="InterPro" id="IPR011006">
    <property type="entry name" value="CheY-like_superfamily"/>
</dbReference>
<feature type="modified residue" description="4-aspartylphosphate" evidence="6">
    <location>
        <position position="1064"/>
    </location>
</feature>
<sequence>MRMPTTTTLNHERRPQLRRMTASPARVSEPVRERETFKYDDLGISAPLSSPSPSFSPVHVLPPTTVTTPDPCLTAFAQLGLYRLEAAHSLVSLFDRTDQHIVAEAVRPDHSLPPSPTSPAYFTISSSPTAPAVACIPRTSSLSEHVLTGDPAAATIPGTPDGRLLPVSVVCDVHHDARFAHIIADETPAPPPQGPGVGGEKTARFYAGVPIRSPTGVNIGVYSVSDDRPRPGGLTGEQVQFAREMSQTGGAGEEGAGEEESSGGDEEQGGAVSPGLLSPRTAAERSTDEEGITDEDGKGACGVLGFATQRRASVKGDRVPAEHVGIMPESLMRMLLRRHKRGQIWNFDPDGSILDSPSPGIDAPAPIFGPMVWAERTTTTTRRDTLGIPGFGNNPLPSPTKAASSIQARRRRDLAAALQRSFPGAKSVAFFPLFDTQKRRWFAAGFVWTKRPTRTFSVEDELSYLRVFGLIAMAEVARLNTVAEDKAKTGILGSISHELRSPLHGVVGAVELLRTMGLAEGQEGVVRGIETSGRTLLDTIDHLLDYSRISNQLSRSRSERRGSMVRPGSGMRKGSLDSTSSSASSDMSVHLDELVEEVAESVLAGWSYRSRDDASFAAWNAQREGNSSRNTSVAKNKPCPAARPRPADVILDIEPGNWSFSIHPGAFRRIVMNLFGNSLKFTDAGFIRIRLFQKPDLGDDDGRDGQSRTVVLVVSDSGKGIGKDYLEHELFSPFSQEDPFAPGTGLGLSLVQQMATTLGGSINIISEVGQGTTVKVSLPLPVSKEPHAGDNTFKENVKALEGARVFLRGFCTDSQTQNGLADEEPKQRSQLQLMEDLCRDWLGVAVVEDGGVESLTPSDFIIWSHTPDEGDDGEAMREVHRGLKSPHIIIKQETSAGPMMVNCCHRGKAWFIGQPIGPRKLADALVASRARFHGGSGSLADGCDTAEVSLCSPGCGGTMSGPFSPLVAEGCADMLFESGKTNENFLPQALDVVMGSYNSVVETGDGNGDSLPFIMIVDDNQINIKMLAACMSKLNHPHRSAINGQEAFEMYIKSPADYRCILTDISMPVMTGLESTRRIRAFERKNKVEPVTIITLTGLSGPEIEHDAHVSGVDLFLTRPLTLQGLVDAFKMTGVVKAEEQEETKSKIGEADGHA</sequence>
<dbReference type="Gene3D" id="3.30.565.10">
    <property type="entry name" value="Histidine kinase-like ATPase, C-terminal domain"/>
    <property type="match status" value="1"/>
</dbReference>
<dbReference type="EC" id="2.7.13.3" evidence="2"/>
<dbReference type="PRINTS" id="PR00344">
    <property type="entry name" value="BCTRLSENSOR"/>
</dbReference>
<dbReference type="EMBL" id="JAUKUD010000002">
    <property type="protein sequence ID" value="KAK0751241.1"/>
    <property type="molecule type" value="Genomic_DNA"/>
</dbReference>
<dbReference type="AlphaFoldDB" id="A0AA40F593"/>
<dbReference type="GO" id="GO:0009927">
    <property type="term" value="F:histidine phosphotransfer kinase activity"/>
    <property type="evidence" value="ECO:0007669"/>
    <property type="project" value="TreeGrafter"/>
</dbReference>
<dbReference type="SMART" id="SM00387">
    <property type="entry name" value="HATPase_c"/>
    <property type="match status" value="1"/>
</dbReference>
<feature type="region of interest" description="Disordered" evidence="7">
    <location>
        <begin position="554"/>
        <end position="584"/>
    </location>
</feature>
<proteinExistence type="predicted"/>
<dbReference type="SUPFAM" id="SSF52172">
    <property type="entry name" value="CheY-like"/>
    <property type="match status" value="1"/>
</dbReference>
<keyword evidence="3 6" id="KW-0597">Phosphoprotein</keyword>
<dbReference type="Pfam" id="PF00072">
    <property type="entry name" value="Response_reg"/>
    <property type="match status" value="1"/>
</dbReference>
<dbReference type="CDD" id="cd17546">
    <property type="entry name" value="REC_hyHK_CKI1_RcsC-like"/>
    <property type="match status" value="1"/>
</dbReference>
<dbReference type="Pfam" id="PF00512">
    <property type="entry name" value="HisKA"/>
    <property type="match status" value="1"/>
</dbReference>
<dbReference type="Gene3D" id="1.10.287.130">
    <property type="match status" value="1"/>
</dbReference>
<dbReference type="GO" id="GO:0005886">
    <property type="term" value="C:plasma membrane"/>
    <property type="evidence" value="ECO:0007669"/>
    <property type="project" value="TreeGrafter"/>
</dbReference>
<dbReference type="SMART" id="SM00448">
    <property type="entry name" value="REC"/>
    <property type="match status" value="1"/>
</dbReference>
<accession>A0AA40F593</accession>
<dbReference type="InterPro" id="IPR036890">
    <property type="entry name" value="HATPase_C_sf"/>
</dbReference>
<feature type="domain" description="Histidine kinase" evidence="8">
    <location>
        <begin position="494"/>
        <end position="782"/>
    </location>
</feature>
<dbReference type="SUPFAM" id="SSF55874">
    <property type="entry name" value="ATPase domain of HSP90 chaperone/DNA topoisomerase II/histidine kinase"/>
    <property type="match status" value="1"/>
</dbReference>
<organism evidence="10 11">
    <name type="scientific">Schizothecium vesticola</name>
    <dbReference type="NCBI Taxonomy" id="314040"/>
    <lineage>
        <taxon>Eukaryota</taxon>
        <taxon>Fungi</taxon>
        <taxon>Dikarya</taxon>
        <taxon>Ascomycota</taxon>
        <taxon>Pezizomycotina</taxon>
        <taxon>Sordariomycetes</taxon>
        <taxon>Sordariomycetidae</taxon>
        <taxon>Sordariales</taxon>
        <taxon>Schizotheciaceae</taxon>
        <taxon>Schizothecium</taxon>
    </lineage>
</organism>
<comment type="catalytic activity">
    <reaction evidence="1">
        <text>ATP + protein L-histidine = ADP + protein N-phospho-L-histidine.</text>
        <dbReference type="EC" id="2.7.13.3"/>
    </reaction>
</comment>
<evidence type="ECO:0000256" key="5">
    <source>
        <dbReference type="ARBA" id="ARBA00022777"/>
    </source>
</evidence>
<keyword evidence="5" id="KW-0418">Kinase</keyword>
<evidence type="ECO:0000256" key="4">
    <source>
        <dbReference type="ARBA" id="ARBA00022679"/>
    </source>
</evidence>
<evidence type="ECO:0000259" key="9">
    <source>
        <dbReference type="PROSITE" id="PS50110"/>
    </source>
</evidence>
<dbReference type="PROSITE" id="PS50109">
    <property type="entry name" value="HIS_KIN"/>
    <property type="match status" value="1"/>
</dbReference>
<dbReference type="InterPro" id="IPR004358">
    <property type="entry name" value="Sig_transdc_His_kin-like_C"/>
</dbReference>
<dbReference type="InterPro" id="IPR005467">
    <property type="entry name" value="His_kinase_dom"/>
</dbReference>
<dbReference type="Proteomes" id="UP001172155">
    <property type="component" value="Unassembled WGS sequence"/>
</dbReference>
<dbReference type="Pfam" id="PF02518">
    <property type="entry name" value="HATPase_c"/>
    <property type="match status" value="1"/>
</dbReference>
<dbReference type="Gene3D" id="3.40.50.2300">
    <property type="match status" value="1"/>
</dbReference>
<name>A0AA40F593_9PEZI</name>
<evidence type="ECO:0000313" key="10">
    <source>
        <dbReference type="EMBL" id="KAK0751241.1"/>
    </source>
</evidence>
<evidence type="ECO:0000256" key="7">
    <source>
        <dbReference type="SAM" id="MobiDB-lite"/>
    </source>
</evidence>
<dbReference type="InterPro" id="IPR003661">
    <property type="entry name" value="HisK_dim/P_dom"/>
</dbReference>
<feature type="domain" description="Response regulatory" evidence="9">
    <location>
        <begin position="1013"/>
        <end position="1134"/>
    </location>
</feature>
<dbReference type="SUPFAM" id="SSF47384">
    <property type="entry name" value="Homodimeric domain of signal transducing histidine kinase"/>
    <property type="match status" value="1"/>
</dbReference>
<keyword evidence="11" id="KW-1185">Reference proteome</keyword>